<dbReference type="AlphaFoldDB" id="A0A6A5Y3Z2"/>
<keyword evidence="6" id="KW-0539">Nucleus</keyword>
<dbReference type="Pfam" id="PF04082">
    <property type="entry name" value="Fungal_trans"/>
    <property type="match status" value="1"/>
</dbReference>
<keyword evidence="9" id="KW-1185">Reference proteome</keyword>
<evidence type="ECO:0000256" key="6">
    <source>
        <dbReference type="ARBA" id="ARBA00023242"/>
    </source>
</evidence>
<dbReference type="PANTHER" id="PTHR40626">
    <property type="entry name" value="MIP31509P"/>
    <property type="match status" value="1"/>
</dbReference>
<dbReference type="InterPro" id="IPR051059">
    <property type="entry name" value="VerF-like"/>
</dbReference>
<evidence type="ECO:0000256" key="4">
    <source>
        <dbReference type="ARBA" id="ARBA00022771"/>
    </source>
</evidence>
<accession>A0A6A5Y3Z2</accession>
<keyword evidence="3" id="KW-0677">Repeat</keyword>
<feature type="domain" description="Xylanolytic transcriptional activator regulatory" evidence="7">
    <location>
        <begin position="152"/>
        <end position="346"/>
    </location>
</feature>
<organism evidence="8 9">
    <name type="scientific">Aaosphaeria arxii CBS 175.79</name>
    <dbReference type="NCBI Taxonomy" id="1450172"/>
    <lineage>
        <taxon>Eukaryota</taxon>
        <taxon>Fungi</taxon>
        <taxon>Dikarya</taxon>
        <taxon>Ascomycota</taxon>
        <taxon>Pezizomycotina</taxon>
        <taxon>Dothideomycetes</taxon>
        <taxon>Pleosporomycetidae</taxon>
        <taxon>Pleosporales</taxon>
        <taxon>Pleosporales incertae sedis</taxon>
        <taxon>Aaosphaeria</taxon>
    </lineage>
</organism>
<evidence type="ECO:0000256" key="2">
    <source>
        <dbReference type="ARBA" id="ARBA00022723"/>
    </source>
</evidence>
<keyword evidence="5" id="KW-0862">Zinc</keyword>
<protein>
    <recommendedName>
        <fullName evidence="7">Xylanolytic transcriptional activator regulatory domain-containing protein</fullName>
    </recommendedName>
</protein>
<dbReference type="EMBL" id="ML978067">
    <property type="protein sequence ID" value="KAF2019976.1"/>
    <property type="molecule type" value="Genomic_DNA"/>
</dbReference>
<reference evidence="8" key="1">
    <citation type="journal article" date="2020" name="Stud. Mycol.">
        <title>101 Dothideomycetes genomes: a test case for predicting lifestyles and emergence of pathogens.</title>
        <authorList>
            <person name="Haridas S."/>
            <person name="Albert R."/>
            <person name="Binder M."/>
            <person name="Bloem J."/>
            <person name="Labutti K."/>
            <person name="Salamov A."/>
            <person name="Andreopoulos B."/>
            <person name="Baker S."/>
            <person name="Barry K."/>
            <person name="Bills G."/>
            <person name="Bluhm B."/>
            <person name="Cannon C."/>
            <person name="Castanera R."/>
            <person name="Culley D."/>
            <person name="Daum C."/>
            <person name="Ezra D."/>
            <person name="Gonzalez J."/>
            <person name="Henrissat B."/>
            <person name="Kuo A."/>
            <person name="Liang C."/>
            <person name="Lipzen A."/>
            <person name="Lutzoni F."/>
            <person name="Magnuson J."/>
            <person name="Mondo S."/>
            <person name="Nolan M."/>
            <person name="Ohm R."/>
            <person name="Pangilinan J."/>
            <person name="Park H.-J."/>
            <person name="Ramirez L."/>
            <person name="Alfaro M."/>
            <person name="Sun H."/>
            <person name="Tritt A."/>
            <person name="Yoshinaga Y."/>
            <person name="Zwiers L.-H."/>
            <person name="Turgeon B."/>
            <person name="Goodwin S."/>
            <person name="Spatafora J."/>
            <person name="Crous P."/>
            <person name="Grigoriev I."/>
        </authorList>
    </citation>
    <scope>NUCLEOTIDE SEQUENCE</scope>
    <source>
        <strain evidence="8">CBS 175.79</strain>
    </source>
</reference>
<proteinExistence type="predicted"/>
<dbReference type="GO" id="GO:0008270">
    <property type="term" value="F:zinc ion binding"/>
    <property type="evidence" value="ECO:0007669"/>
    <property type="project" value="UniProtKB-KW"/>
</dbReference>
<keyword evidence="2" id="KW-0479">Metal-binding</keyword>
<evidence type="ECO:0000259" key="7">
    <source>
        <dbReference type="Pfam" id="PF04082"/>
    </source>
</evidence>
<keyword evidence="4" id="KW-0863">Zinc-finger</keyword>
<dbReference type="Proteomes" id="UP000799778">
    <property type="component" value="Unassembled WGS sequence"/>
</dbReference>
<dbReference type="GO" id="GO:0000978">
    <property type="term" value="F:RNA polymerase II cis-regulatory region sequence-specific DNA binding"/>
    <property type="evidence" value="ECO:0007669"/>
    <property type="project" value="InterPro"/>
</dbReference>
<evidence type="ECO:0000256" key="1">
    <source>
        <dbReference type="ARBA" id="ARBA00004123"/>
    </source>
</evidence>
<dbReference type="PANTHER" id="PTHR40626:SF3">
    <property type="entry name" value="TRANSCRIPTION FACTOR WITH C2H2 AND ZN(2)-CYS(6) DNA BINDING DOMAIN (EUROFUNG)-RELATED"/>
    <property type="match status" value="1"/>
</dbReference>
<dbReference type="RefSeq" id="XP_033388315.1">
    <property type="nucleotide sequence ID" value="XM_033533665.1"/>
</dbReference>
<dbReference type="GeneID" id="54291062"/>
<evidence type="ECO:0000313" key="8">
    <source>
        <dbReference type="EMBL" id="KAF2019976.1"/>
    </source>
</evidence>
<dbReference type="GO" id="GO:0000981">
    <property type="term" value="F:DNA-binding transcription factor activity, RNA polymerase II-specific"/>
    <property type="evidence" value="ECO:0007669"/>
    <property type="project" value="InterPro"/>
</dbReference>
<dbReference type="CDD" id="cd12148">
    <property type="entry name" value="fungal_TF_MHR"/>
    <property type="match status" value="1"/>
</dbReference>
<dbReference type="GO" id="GO:0006351">
    <property type="term" value="P:DNA-templated transcription"/>
    <property type="evidence" value="ECO:0007669"/>
    <property type="project" value="InterPro"/>
</dbReference>
<name>A0A6A5Y3Z2_9PLEO</name>
<evidence type="ECO:0000313" key="9">
    <source>
        <dbReference type="Proteomes" id="UP000799778"/>
    </source>
</evidence>
<gene>
    <name evidence="8" type="ORF">BU24DRAFT_489824</name>
</gene>
<comment type="subcellular location">
    <subcellularLocation>
        <location evidence="1">Nucleus</location>
    </subcellularLocation>
</comment>
<dbReference type="OrthoDB" id="654211at2759"/>
<dbReference type="InterPro" id="IPR007219">
    <property type="entry name" value="XnlR_reg_dom"/>
</dbReference>
<dbReference type="GO" id="GO:0000785">
    <property type="term" value="C:chromatin"/>
    <property type="evidence" value="ECO:0007669"/>
    <property type="project" value="TreeGrafter"/>
</dbReference>
<evidence type="ECO:0000256" key="3">
    <source>
        <dbReference type="ARBA" id="ARBA00022737"/>
    </source>
</evidence>
<evidence type="ECO:0000256" key="5">
    <source>
        <dbReference type="ARBA" id="ARBA00022833"/>
    </source>
</evidence>
<dbReference type="GO" id="GO:0005634">
    <property type="term" value="C:nucleus"/>
    <property type="evidence" value="ECO:0007669"/>
    <property type="project" value="UniProtKB-SubCell"/>
</dbReference>
<sequence length="524" mass="59969">MLAPSILNPISKIDVQQCMKFTFLLNFTTTTGLVGSFECGTPEWRSIAAQQSATSSGETGSESFQRPQYELSAKIMDLFEGADILTYGPSPDFVSEYFGQGGESDLTRRIVHNIRDATIVTRRKDDKQPLWSDSLEAMSYDFFSLAKLHKFLGLFWSCWYPNWPAIHKPSFRLSEASITLVISMTVLGACLSPDERERAKATLWFSATEELVFSSDIWSQDLAQAWQNSDHTAQRQSQLEIIQAAYCVTLIHTWEGCKEHVLRVRRQRYNAIISMLRDIGLNQATLRDVDTSNVTKFDWTEFIQRESLVRICTYVFNLDGGFALFYYHPTRMLLREMVIDLATPEACFQAGSAEECFVELRSWRHSLYPSRILTLVDVVRSICSEETSREIEHLLARASTLNMFTIIIALYSLVSQVESSLVVTVDDSSLRNGLERWNTFWPSSARQEEIEKGNMDYDSSWRRIGFMRHAPEFWLISQLKLDRLSKQRKEGLVADLLDTQYDTTTMGGLESLIREFQASKISVT</sequence>